<gene>
    <name evidence="1" type="ORF">THSYN_17805</name>
</gene>
<dbReference type="GO" id="GO:0005829">
    <property type="term" value="C:cytosol"/>
    <property type="evidence" value="ECO:0007669"/>
    <property type="project" value="TreeGrafter"/>
</dbReference>
<dbReference type="Proteomes" id="UP000232638">
    <property type="component" value="Chromosome"/>
</dbReference>
<dbReference type="OrthoDB" id="9786424at2"/>
<organism evidence="1 2">
    <name type="scientific">Candidatus Thiodictyon syntrophicum</name>
    <dbReference type="NCBI Taxonomy" id="1166950"/>
    <lineage>
        <taxon>Bacteria</taxon>
        <taxon>Pseudomonadati</taxon>
        <taxon>Pseudomonadota</taxon>
        <taxon>Gammaproteobacteria</taxon>
        <taxon>Chromatiales</taxon>
        <taxon>Chromatiaceae</taxon>
        <taxon>Thiodictyon</taxon>
    </lineage>
</organism>
<name>A0A2K8UAL7_9GAMM</name>
<dbReference type="InterPro" id="IPR024079">
    <property type="entry name" value="MetalloPept_cat_dom_sf"/>
</dbReference>
<accession>A0A2K8UAL7</accession>
<dbReference type="CDD" id="cd20169">
    <property type="entry name" value="Peptidase_M90_mtfA"/>
    <property type="match status" value="1"/>
</dbReference>
<proteinExistence type="predicted"/>
<dbReference type="GO" id="GO:0004177">
    <property type="term" value="F:aminopeptidase activity"/>
    <property type="evidence" value="ECO:0007669"/>
    <property type="project" value="TreeGrafter"/>
</dbReference>
<evidence type="ECO:0000313" key="1">
    <source>
        <dbReference type="EMBL" id="AUB82616.1"/>
    </source>
</evidence>
<dbReference type="PANTHER" id="PTHR30164">
    <property type="entry name" value="MTFA PEPTIDASE"/>
    <property type="match status" value="1"/>
</dbReference>
<dbReference type="Gene3D" id="3.40.390.10">
    <property type="entry name" value="Collagenase (Catalytic Domain)"/>
    <property type="match status" value="1"/>
</dbReference>
<dbReference type="InterPro" id="IPR010384">
    <property type="entry name" value="MtfA_fam"/>
</dbReference>
<dbReference type="EMBL" id="CP020370">
    <property type="protein sequence ID" value="AUB82616.1"/>
    <property type="molecule type" value="Genomic_DNA"/>
</dbReference>
<sequence length="257" mass="28443">MGCLSGWWRRRILARQRRRYAPAERAAAWAALPLLAGLPPEQAARLAELALLFLRDKTFEPVQGLVLTARMRLIIALQACLPILELGLDWYRGWYAVIVYPEQFVSGQEYMDADGLVWVDDQVKSGEAWERGPVILSWADVAAGLELDGYNVVVHEMAHKLDLRDGVANGRPPLHADMSGGAWSQALSAAFADLGRRLDTGGDTPLDPYGAESPGEFFAVASEAFFETPALLDAQYPAVYAQLRAFYRQDPLARLGR</sequence>
<dbReference type="InterPro" id="IPR042252">
    <property type="entry name" value="MtfA_N"/>
</dbReference>
<dbReference type="Pfam" id="PF06167">
    <property type="entry name" value="Peptidase_M90"/>
    <property type="match status" value="1"/>
</dbReference>
<dbReference type="RefSeq" id="WP_100920336.1">
    <property type="nucleotide sequence ID" value="NZ_CP020370.1"/>
</dbReference>
<evidence type="ECO:0008006" key="3">
    <source>
        <dbReference type="Google" id="ProtNLM"/>
    </source>
</evidence>
<dbReference type="AlphaFoldDB" id="A0A2K8UAL7"/>
<protein>
    <recommendedName>
        <fullName evidence="3">Zn-dependent hydrolase</fullName>
    </recommendedName>
</protein>
<dbReference type="GO" id="GO:0008237">
    <property type="term" value="F:metallopeptidase activity"/>
    <property type="evidence" value="ECO:0007669"/>
    <property type="project" value="InterPro"/>
</dbReference>
<keyword evidence="2" id="KW-1185">Reference proteome</keyword>
<reference evidence="1 2" key="1">
    <citation type="submission" date="2017-03" db="EMBL/GenBank/DDBJ databases">
        <title>Complete genome sequence of Candidatus 'Thiodictyon syntrophicum' sp. nov. strain Cad16T, a photolithoautotroph purple sulfur bacterium isolated from an alpine meromictic lake.</title>
        <authorList>
            <person name="Luedin S.M."/>
            <person name="Pothier J.F."/>
            <person name="Danza F."/>
            <person name="Storelli N."/>
            <person name="Wittwer M."/>
            <person name="Tonolla M."/>
        </authorList>
    </citation>
    <scope>NUCLEOTIDE SEQUENCE [LARGE SCALE GENOMIC DNA]</scope>
    <source>
        <strain evidence="1 2">Cad16T</strain>
    </source>
</reference>
<dbReference type="KEGG" id="tsy:THSYN_17805"/>
<dbReference type="SUPFAM" id="SSF55486">
    <property type="entry name" value="Metalloproteases ('zincins'), catalytic domain"/>
    <property type="match status" value="1"/>
</dbReference>
<dbReference type="Gene3D" id="1.10.472.150">
    <property type="entry name" value="Glucose-regulated metallo-peptidase M90, N-terminal domain"/>
    <property type="match status" value="1"/>
</dbReference>
<dbReference type="PANTHER" id="PTHR30164:SF2">
    <property type="entry name" value="PROTEIN MTFA"/>
    <property type="match status" value="1"/>
</dbReference>
<evidence type="ECO:0000313" key="2">
    <source>
        <dbReference type="Proteomes" id="UP000232638"/>
    </source>
</evidence>